<dbReference type="Gene3D" id="1.10.340.30">
    <property type="entry name" value="Hypothetical protein, domain 2"/>
    <property type="match status" value="1"/>
</dbReference>
<dbReference type="CDD" id="cd03431">
    <property type="entry name" value="NUDIX_DNA_Glycosylase_C-MutY"/>
    <property type="match status" value="1"/>
</dbReference>
<dbReference type="SUPFAM" id="SSF48150">
    <property type="entry name" value="DNA-glycosylase"/>
    <property type="match status" value="1"/>
</dbReference>
<comment type="cofactor">
    <cofactor evidence="14">
        <name>[4Fe-4S] cluster</name>
        <dbReference type="ChEBI" id="CHEBI:49883"/>
    </cofactor>
    <text evidence="14">Binds 1 [4Fe-4S] cluster.</text>
</comment>
<evidence type="ECO:0000313" key="17">
    <source>
        <dbReference type="Proteomes" id="UP000218899"/>
    </source>
</evidence>
<keyword evidence="12" id="KW-0234">DNA repair</keyword>
<dbReference type="SMART" id="SM00478">
    <property type="entry name" value="ENDO3c"/>
    <property type="match status" value="1"/>
</dbReference>
<dbReference type="Pfam" id="PF14815">
    <property type="entry name" value="NUDIX_4"/>
    <property type="match status" value="1"/>
</dbReference>
<dbReference type="GO" id="GO:0006298">
    <property type="term" value="P:mismatch repair"/>
    <property type="evidence" value="ECO:0007669"/>
    <property type="project" value="TreeGrafter"/>
</dbReference>
<dbReference type="RefSeq" id="WP_096462553.1">
    <property type="nucleotide sequence ID" value="NZ_AP014936.1"/>
</dbReference>
<evidence type="ECO:0000256" key="11">
    <source>
        <dbReference type="ARBA" id="ARBA00023014"/>
    </source>
</evidence>
<evidence type="ECO:0000256" key="9">
    <source>
        <dbReference type="ARBA" id="ARBA00022801"/>
    </source>
</evidence>
<evidence type="ECO:0000256" key="14">
    <source>
        <dbReference type="RuleBase" id="RU365096"/>
    </source>
</evidence>
<evidence type="ECO:0000256" key="4">
    <source>
        <dbReference type="ARBA" id="ARBA00012045"/>
    </source>
</evidence>
<keyword evidence="11" id="KW-0411">Iron-sulfur</keyword>
<keyword evidence="9" id="KW-0378">Hydrolase</keyword>
<name>A0A1C7AFR9_9GAMM</name>
<evidence type="ECO:0000256" key="6">
    <source>
        <dbReference type="ARBA" id="ARBA00022485"/>
    </source>
</evidence>
<accession>A0A1C7AFR9</accession>
<dbReference type="OrthoDB" id="9802365at2"/>
<dbReference type="GO" id="GO:0000701">
    <property type="term" value="F:purine-specific mismatch base pair DNA N-glycosylase activity"/>
    <property type="evidence" value="ECO:0007669"/>
    <property type="project" value="UniProtKB-EC"/>
</dbReference>
<dbReference type="EMBL" id="AP014936">
    <property type="protein sequence ID" value="BAU50233.1"/>
    <property type="molecule type" value="Genomic_DNA"/>
</dbReference>
<evidence type="ECO:0000256" key="1">
    <source>
        <dbReference type="ARBA" id="ARBA00000843"/>
    </source>
</evidence>
<dbReference type="NCBIfam" id="TIGR01084">
    <property type="entry name" value="mutY"/>
    <property type="match status" value="1"/>
</dbReference>
<proteinExistence type="inferred from homology"/>
<dbReference type="InterPro" id="IPR023170">
    <property type="entry name" value="HhH_base_excis_C"/>
</dbReference>
<dbReference type="CDD" id="cd00056">
    <property type="entry name" value="ENDO3c"/>
    <property type="match status" value="1"/>
</dbReference>
<comment type="catalytic activity">
    <reaction evidence="1 14">
        <text>Hydrolyzes free adenine bases from 7,8-dihydro-8-oxoguanine:adenine mismatched double-stranded DNA, leaving an apurinic site.</text>
        <dbReference type="EC" id="3.2.2.31"/>
    </reaction>
</comment>
<dbReference type="AlphaFoldDB" id="A0A1C7AFR9"/>
<dbReference type="EC" id="3.2.2.31" evidence="4 14"/>
<keyword evidence="17" id="KW-1185">Reference proteome</keyword>
<evidence type="ECO:0000256" key="5">
    <source>
        <dbReference type="ARBA" id="ARBA00022023"/>
    </source>
</evidence>
<dbReference type="Pfam" id="PF00730">
    <property type="entry name" value="HhH-GPD"/>
    <property type="match status" value="1"/>
</dbReference>
<keyword evidence="13 14" id="KW-0326">Glycosidase</keyword>
<dbReference type="InterPro" id="IPR011257">
    <property type="entry name" value="DNA_glycosylase"/>
</dbReference>
<dbReference type="InterPro" id="IPR005760">
    <property type="entry name" value="A/G_AdeGlyc_MutY"/>
</dbReference>
<dbReference type="GO" id="GO:0046872">
    <property type="term" value="F:metal ion binding"/>
    <property type="evidence" value="ECO:0007669"/>
    <property type="project" value="UniProtKB-UniRule"/>
</dbReference>
<dbReference type="SUPFAM" id="SSF55811">
    <property type="entry name" value="Nudix"/>
    <property type="match status" value="1"/>
</dbReference>
<keyword evidence="6" id="KW-0004">4Fe-4S</keyword>
<reference evidence="16 17" key="1">
    <citation type="submission" date="2015-08" db="EMBL/GenBank/DDBJ databases">
        <title>Complete genome sequence of Sulfurifustis variabilis.</title>
        <authorList>
            <person name="Miura A."/>
            <person name="Kojima H."/>
            <person name="Fukui M."/>
        </authorList>
    </citation>
    <scope>NUCLEOTIDE SEQUENCE [LARGE SCALE GENOMIC DNA]</scope>
    <source>
        <strain evidence="17">skN76</strain>
    </source>
</reference>
<dbReference type="PROSITE" id="PS01155">
    <property type="entry name" value="ENDONUCLEASE_III_2"/>
    <property type="match status" value="1"/>
</dbReference>
<dbReference type="InterPro" id="IPR004036">
    <property type="entry name" value="Endonuclease-III-like_CS2"/>
</dbReference>
<dbReference type="InterPro" id="IPR003265">
    <property type="entry name" value="HhH-GPD_domain"/>
</dbReference>
<dbReference type="GO" id="GO:0051539">
    <property type="term" value="F:4 iron, 4 sulfur cluster binding"/>
    <property type="evidence" value="ECO:0007669"/>
    <property type="project" value="UniProtKB-UniRule"/>
</dbReference>
<comment type="function">
    <text evidence="2">Adenine glycosylase active on G-A mispairs. MutY also corrects error-prone DNA synthesis past GO lesions which are due to the oxidatively damaged form of guanine: 7,8-dihydro-8-oxoguanine (8-oxo-dGTP).</text>
</comment>
<evidence type="ECO:0000256" key="12">
    <source>
        <dbReference type="ARBA" id="ARBA00023204"/>
    </source>
</evidence>
<protein>
    <recommendedName>
        <fullName evidence="5 14">Adenine DNA glycosylase</fullName>
        <ecNumber evidence="4 14">3.2.2.31</ecNumber>
    </recommendedName>
</protein>
<dbReference type="Gene3D" id="1.10.1670.10">
    <property type="entry name" value="Helix-hairpin-Helix base-excision DNA repair enzymes (C-terminal)"/>
    <property type="match status" value="1"/>
</dbReference>
<dbReference type="Gene3D" id="3.90.79.10">
    <property type="entry name" value="Nucleoside Triphosphate Pyrophosphohydrolase"/>
    <property type="match status" value="1"/>
</dbReference>
<evidence type="ECO:0000256" key="13">
    <source>
        <dbReference type="ARBA" id="ARBA00023295"/>
    </source>
</evidence>
<evidence type="ECO:0000256" key="2">
    <source>
        <dbReference type="ARBA" id="ARBA00002933"/>
    </source>
</evidence>
<dbReference type="FunFam" id="1.10.340.30:FF:000002">
    <property type="entry name" value="Adenine DNA glycosylase"/>
    <property type="match status" value="1"/>
</dbReference>
<gene>
    <name evidence="16" type="ORF">SVA_3698</name>
</gene>
<dbReference type="InterPro" id="IPR044298">
    <property type="entry name" value="MIG/MutY"/>
</dbReference>
<keyword evidence="7" id="KW-0479">Metal-binding</keyword>
<keyword evidence="8 14" id="KW-0227">DNA damage</keyword>
<dbReference type="GO" id="GO:0006284">
    <property type="term" value="P:base-excision repair"/>
    <property type="evidence" value="ECO:0007669"/>
    <property type="project" value="UniProtKB-UniRule"/>
</dbReference>
<dbReference type="InterPro" id="IPR015797">
    <property type="entry name" value="NUDIX_hydrolase-like_dom_sf"/>
</dbReference>
<feature type="domain" description="HhH-GPD" evidence="15">
    <location>
        <begin position="48"/>
        <end position="199"/>
    </location>
</feature>
<comment type="similarity">
    <text evidence="3 14">Belongs to the Nth/MutY family.</text>
</comment>
<dbReference type="GO" id="GO:0035485">
    <property type="term" value="F:adenine/guanine mispair binding"/>
    <property type="evidence" value="ECO:0007669"/>
    <property type="project" value="TreeGrafter"/>
</dbReference>
<evidence type="ECO:0000256" key="8">
    <source>
        <dbReference type="ARBA" id="ARBA00022763"/>
    </source>
</evidence>
<evidence type="ECO:0000256" key="3">
    <source>
        <dbReference type="ARBA" id="ARBA00008343"/>
    </source>
</evidence>
<dbReference type="GO" id="GO:0032357">
    <property type="term" value="F:oxidized purine DNA binding"/>
    <property type="evidence" value="ECO:0007669"/>
    <property type="project" value="TreeGrafter"/>
</dbReference>
<evidence type="ECO:0000313" key="16">
    <source>
        <dbReference type="EMBL" id="BAU50233.1"/>
    </source>
</evidence>
<dbReference type="KEGG" id="sva:SVA_3698"/>
<dbReference type="InterPro" id="IPR029119">
    <property type="entry name" value="MutY_C"/>
</dbReference>
<sequence>MPKSSSASPRADRVFARALLAWYARHGRKDLPWKRTGDPYHVWVSEIMLQQTQVATVVPYFERFIARFPTVTALARADLNAVLHLWSGLGYYARARNLHHAARLVARDHGARLPRNLERLHALPGIGRSTAGAILALAHGERHPILDGNVKRVLARYHAIAEPLAGKATEQRLWELADAHTPKTRVAEYTQAIMDLGATLCRRRQPECARCPVRADCAAHRLGTPERFPAARARRPAPVKTVRMLLIRDPRGRVLLVRRPPAGVWGGLWGLPECSARDVRAWCRRHLGLAIEPERAWPKFRHTFSHFHLDITPIPARLVGSSEVSMEGTETVWYNVRRPDARGFAAPVQRLLAKLRASREDT</sequence>
<evidence type="ECO:0000259" key="15">
    <source>
        <dbReference type="SMART" id="SM00478"/>
    </source>
</evidence>
<evidence type="ECO:0000256" key="10">
    <source>
        <dbReference type="ARBA" id="ARBA00023004"/>
    </source>
</evidence>
<dbReference type="Proteomes" id="UP000218899">
    <property type="component" value="Chromosome"/>
</dbReference>
<keyword evidence="10 14" id="KW-0408">Iron</keyword>
<dbReference type="GO" id="GO:0034039">
    <property type="term" value="F:8-oxo-7,8-dihydroguanine DNA N-glycosylase activity"/>
    <property type="evidence" value="ECO:0007669"/>
    <property type="project" value="TreeGrafter"/>
</dbReference>
<dbReference type="PANTHER" id="PTHR42944:SF1">
    <property type="entry name" value="ADENINE DNA GLYCOSYLASE"/>
    <property type="match status" value="1"/>
</dbReference>
<organism evidence="16 17">
    <name type="scientific">Sulfurifustis variabilis</name>
    <dbReference type="NCBI Taxonomy" id="1675686"/>
    <lineage>
        <taxon>Bacteria</taxon>
        <taxon>Pseudomonadati</taxon>
        <taxon>Pseudomonadota</taxon>
        <taxon>Gammaproteobacteria</taxon>
        <taxon>Acidiferrobacterales</taxon>
        <taxon>Acidiferrobacteraceae</taxon>
        <taxon>Sulfurifustis</taxon>
    </lineage>
</organism>
<evidence type="ECO:0000256" key="7">
    <source>
        <dbReference type="ARBA" id="ARBA00022723"/>
    </source>
</evidence>
<dbReference type="PANTHER" id="PTHR42944">
    <property type="entry name" value="ADENINE DNA GLYCOSYLASE"/>
    <property type="match status" value="1"/>
</dbReference>